<feature type="region of interest" description="Disordered" evidence="1">
    <location>
        <begin position="515"/>
        <end position="539"/>
    </location>
</feature>
<dbReference type="EMBL" id="CAKXYY010000020">
    <property type="protein sequence ID" value="CAH2354951.1"/>
    <property type="molecule type" value="Genomic_DNA"/>
</dbReference>
<feature type="compositionally biased region" description="Low complexity" evidence="1">
    <location>
        <begin position="54"/>
        <end position="64"/>
    </location>
</feature>
<feature type="region of interest" description="Disordered" evidence="1">
    <location>
        <begin position="197"/>
        <end position="220"/>
    </location>
</feature>
<feature type="compositionally biased region" description="Basic residues" evidence="1">
    <location>
        <begin position="525"/>
        <end position="539"/>
    </location>
</feature>
<dbReference type="Proteomes" id="UP000837801">
    <property type="component" value="Unassembled WGS sequence"/>
</dbReference>
<keyword evidence="3" id="KW-1185">Reference proteome</keyword>
<feature type="compositionally biased region" description="Low complexity" evidence="1">
    <location>
        <begin position="24"/>
        <end position="44"/>
    </location>
</feature>
<gene>
    <name evidence="2" type="ORF">CLIB1423_20S00606</name>
</gene>
<accession>A0A9P0VZG4</accession>
<dbReference type="OrthoDB" id="4021357at2759"/>
<feature type="region of interest" description="Disordered" evidence="1">
    <location>
        <begin position="12"/>
        <end position="66"/>
    </location>
</feature>
<dbReference type="AlphaFoldDB" id="A0A9P0VZG4"/>
<reference evidence="2" key="1">
    <citation type="submission" date="2022-03" db="EMBL/GenBank/DDBJ databases">
        <authorList>
            <person name="Legras J.-L."/>
            <person name="Devillers H."/>
            <person name="Grondin C."/>
        </authorList>
    </citation>
    <scope>NUCLEOTIDE SEQUENCE</scope>
    <source>
        <strain evidence="2">CLIB 1423</strain>
    </source>
</reference>
<name>A0A9P0VZG4_9ASCO</name>
<feature type="compositionally biased region" description="Acidic residues" evidence="1">
    <location>
        <begin position="200"/>
        <end position="216"/>
    </location>
</feature>
<protein>
    <submittedName>
        <fullName evidence="2">Uncharacterized protein</fullName>
    </submittedName>
</protein>
<evidence type="ECO:0000313" key="2">
    <source>
        <dbReference type="EMBL" id="CAH2354951.1"/>
    </source>
</evidence>
<sequence length="539" mass="61628">MSHYMLISAKAVEKKRLPNGKNNGAASSQRSIQSSSRNSISSGRRNADAKSFISTSTSSTSSSKSGKRKMVFDINKNCYVNAETLITPPDLAVIRYERKLNKILDCHYKVLNQKMNSQYLHDSMDSNSNFLISRKNLNMLRYIYFEDFVVDQKITEKKTKENIPKPRLSYMKRIQRINNKSHKVVKGLPSMGLDAAFINESEEEEEEEEDASEEEERERNLEIRSLSISPDNASRASATTVDDLYGDYLGGNNAKIGCEKRGMRTVFESGQFWNSVYQDFKIEEPEYFEYLPAINQLQSFYIEVVDYLLYHIRILEISTEAPELAKFKSELAEHYFFYMRDDNYEWFNIMSSVHSRLFRFGRDYSARQLAQVELILIKKLLSTISSNIVSTLRPNGGSAQSKEKCLKTFKLWDEFMDFTFVELIHKRENYETKLSPINTNIPSQVQSSTETINANNSNAIPRNASWSLSDSRNPSIVSSTFSGADSILSVKTGKTTTDLSVPILEAEELFYSNKKGKDAMQPLPKQKKSGGIKGLFRKK</sequence>
<organism evidence="2 3">
    <name type="scientific">[Candida] railenensis</name>
    <dbReference type="NCBI Taxonomy" id="45579"/>
    <lineage>
        <taxon>Eukaryota</taxon>
        <taxon>Fungi</taxon>
        <taxon>Dikarya</taxon>
        <taxon>Ascomycota</taxon>
        <taxon>Saccharomycotina</taxon>
        <taxon>Pichiomycetes</taxon>
        <taxon>Debaryomycetaceae</taxon>
        <taxon>Kurtzmaniella</taxon>
    </lineage>
</organism>
<evidence type="ECO:0000256" key="1">
    <source>
        <dbReference type="SAM" id="MobiDB-lite"/>
    </source>
</evidence>
<comment type="caution">
    <text evidence="2">The sequence shown here is derived from an EMBL/GenBank/DDBJ whole genome shotgun (WGS) entry which is preliminary data.</text>
</comment>
<evidence type="ECO:0000313" key="3">
    <source>
        <dbReference type="Proteomes" id="UP000837801"/>
    </source>
</evidence>
<proteinExistence type="predicted"/>